<sequence length="315" mass="34832">MKNDEGIAPVIAMLLILAVAITLMALYYSTYVPSLKEQAEINHLGEIEDEFLSFSSDIESAVWRKAEGKSSRNFELGGGEIFLSGLKSGGILRVDSDDTLFGIVNSSGGVQNSSLVSVSYTPLNNFWQDQGYSWQYGYVNLTTEYGENTPLQYTDMSRVEDDIKSSSGFFSSFVDIDYDTSVEFEKDLLGNLTGRVYQNCSGLEFTIVNMVEGDDDYTSGNGMAKLTLESEVISSNFTDSYAEFRIYDNISGADDPVWLNINSELMEIESKGFDNICNLSCYSNADGGDLGKLSIELDEPVRMEYNIFNIAVSVN</sequence>
<dbReference type="Proteomes" id="UP000005741">
    <property type="component" value="Chromosome"/>
</dbReference>
<keyword evidence="3" id="KW-1185">Reference proteome</keyword>
<accession>H1Z239</accession>
<keyword evidence="1" id="KW-1133">Transmembrane helix</keyword>
<feature type="transmembrane region" description="Helical" evidence="1">
    <location>
        <begin position="6"/>
        <end position="28"/>
    </location>
</feature>
<keyword evidence="2" id="KW-0966">Cell projection</keyword>
<keyword evidence="1" id="KW-0812">Transmembrane</keyword>
<evidence type="ECO:0000313" key="2">
    <source>
        <dbReference type="EMBL" id="EHQ36384.1"/>
    </source>
</evidence>
<keyword evidence="1" id="KW-0472">Membrane</keyword>
<gene>
    <name evidence="2" type="ORF">Metlim_2330</name>
</gene>
<keyword evidence="2" id="KW-0969">Cilium</keyword>
<protein>
    <submittedName>
        <fullName evidence="2">Flagellin domain protein</fullName>
    </submittedName>
</protein>
<evidence type="ECO:0000256" key="1">
    <source>
        <dbReference type="SAM" id="Phobius"/>
    </source>
</evidence>
<dbReference type="EMBL" id="CM001436">
    <property type="protein sequence ID" value="EHQ36384.1"/>
    <property type="molecule type" value="Genomic_DNA"/>
</dbReference>
<reference evidence="2 3" key="1">
    <citation type="submission" date="2011-10" db="EMBL/GenBank/DDBJ databases">
        <title>The Improved High-Quality Draft genome of Methanoplanus limicola DSM 2279.</title>
        <authorList>
            <consortium name="US DOE Joint Genome Institute (JGI-PGF)"/>
            <person name="Lucas S."/>
            <person name="Copeland A."/>
            <person name="Lapidus A."/>
            <person name="Glavina del Rio T."/>
            <person name="Dalin E."/>
            <person name="Tice H."/>
            <person name="Bruce D."/>
            <person name="Goodwin L."/>
            <person name="Pitluck S."/>
            <person name="Peters L."/>
            <person name="Mikhailova N."/>
            <person name="Lu M."/>
            <person name="Kyrpides N."/>
            <person name="Mavromatis K."/>
            <person name="Ivanova N."/>
            <person name="Markowitz V."/>
            <person name="Cheng J.-F."/>
            <person name="Hugenholtz P."/>
            <person name="Woyke T."/>
            <person name="Wu D."/>
            <person name="Wirth R."/>
            <person name="Brambilla E.-M."/>
            <person name="Klenk H.-P."/>
            <person name="Eisen J.A."/>
        </authorList>
    </citation>
    <scope>NUCLEOTIDE SEQUENCE [LARGE SCALE GENOMIC DNA]</scope>
    <source>
        <strain evidence="2 3">DSM 2279</strain>
    </source>
</reference>
<dbReference type="RefSeq" id="WP_004078640.1">
    <property type="nucleotide sequence ID" value="NZ_CM001436.1"/>
</dbReference>
<dbReference type="InParanoid" id="H1Z239"/>
<evidence type="ECO:0000313" key="3">
    <source>
        <dbReference type="Proteomes" id="UP000005741"/>
    </source>
</evidence>
<keyword evidence="2" id="KW-0282">Flagellum</keyword>
<name>H1Z239_9EURY</name>
<dbReference type="STRING" id="937775.Metlim_2330"/>
<organism evidence="2 3">
    <name type="scientific">Methanoplanus limicola DSM 2279</name>
    <dbReference type="NCBI Taxonomy" id="937775"/>
    <lineage>
        <taxon>Archaea</taxon>
        <taxon>Methanobacteriati</taxon>
        <taxon>Methanobacteriota</taxon>
        <taxon>Stenosarchaea group</taxon>
        <taxon>Methanomicrobia</taxon>
        <taxon>Methanomicrobiales</taxon>
        <taxon>Methanomicrobiaceae</taxon>
        <taxon>Methanoplanus</taxon>
    </lineage>
</organism>
<dbReference type="AlphaFoldDB" id="H1Z239"/>
<proteinExistence type="predicted"/>
<dbReference type="HOGENOM" id="CLU_076811_0_0_2"/>